<dbReference type="PANTHER" id="PTHR16770">
    <property type="entry name" value="PROTEIN RIPPLY-LIKE"/>
    <property type="match status" value="1"/>
</dbReference>
<proteinExistence type="inferred from homology"/>
<dbReference type="Proteomes" id="UP000265200">
    <property type="component" value="Chromosome 24"/>
</dbReference>
<evidence type="ECO:0000256" key="2">
    <source>
        <dbReference type="ARBA" id="ARBA00006944"/>
    </source>
</evidence>
<evidence type="ECO:0000256" key="5">
    <source>
        <dbReference type="SAM" id="MobiDB-lite"/>
    </source>
</evidence>
<feature type="compositionally biased region" description="Polar residues" evidence="5">
    <location>
        <begin position="8"/>
        <end position="25"/>
    </location>
</feature>
<feature type="region of interest" description="Disordered" evidence="5">
    <location>
        <begin position="1"/>
        <end position="29"/>
    </location>
</feature>
<evidence type="ECO:0000256" key="3">
    <source>
        <dbReference type="ARBA" id="ARBA00022473"/>
    </source>
</evidence>
<evidence type="ECO:0000313" key="6">
    <source>
        <dbReference type="Ensembl" id="ENSORLP00015007499.1"/>
    </source>
</evidence>
<dbReference type="GO" id="GO:0005634">
    <property type="term" value="C:nucleus"/>
    <property type="evidence" value="ECO:0007669"/>
    <property type="project" value="UniProtKB-SubCell"/>
</dbReference>
<dbReference type="AlphaFoldDB" id="A0A3P9HIP2"/>
<reference evidence="6" key="3">
    <citation type="submission" date="2025-08" db="UniProtKB">
        <authorList>
            <consortium name="Ensembl"/>
        </authorList>
    </citation>
    <scope>IDENTIFICATION</scope>
    <source>
        <strain evidence="6">HSOK</strain>
    </source>
</reference>
<dbReference type="Ensembl" id="ENSORLT00015002431.1">
    <property type="protein sequence ID" value="ENSORLP00015007499.1"/>
    <property type="gene ID" value="ENSORLG00015008322.1"/>
</dbReference>
<protein>
    <submittedName>
        <fullName evidence="6">Ripply transcriptional repressor 2</fullName>
    </submittedName>
</protein>
<feature type="compositionally biased region" description="Acidic residues" evidence="5">
    <location>
        <begin position="105"/>
        <end position="121"/>
    </location>
</feature>
<keyword evidence="3" id="KW-0217">Developmental protein</keyword>
<comment type="similarity">
    <text evidence="2">Belongs to the ripply family.</text>
</comment>
<comment type="subcellular location">
    <subcellularLocation>
        <location evidence="1">Nucleus</location>
    </subcellularLocation>
</comment>
<evidence type="ECO:0000313" key="7">
    <source>
        <dbReference type="Proteomes" id="UP000265200"/>
    </source>
</evidence>
<dbReference type="Pfam" id="PF14998">
    <property type="entry name" value="Ripply"/>
    <property type="match status" value="1"/>
</dbReference>
<evidence type="ECO:0000256" key="4">
    <source>
        <dbReference type="ARBA" id="ARBA00023242"/>
    </source>
</evidence>
<name>A0A3P9HIP2_ORYLA</name>
<reference evidence="6 7" key="2">
    <citation type="submission" date="2017-04" db="EMBL/GenBank/DDBJ databases">
        <title>CpG methylation of centromeres and impact of large insertions on vertebrate speciation.</title>
        <authorList>
            <person name="Ichikawa K."/>
            <person name="Yoshimura J."/>
            <person name="Morishita S."/>
        </authorList>
    </citation>
    <scope>NUCLEOTIDE SEQUENCE</scope>
    <source>
        <strain evidence="6 7">HSOK</strain>
    </source>
</reference>
<dbReference type="PANTHER" id="PTHR16770:SF3">
    <property type="entry name" value="PROTEIN RIPPLY2"/>
    <property type="match status" value="1"/>
</dbReference>
<accession>A0A3P9HIP2</accession>
<reference evidence="6" key="4">
    <citation type="submission" date="2025-09" db="UniProtKB">
        <authorList>
            <consortium name="Ensembl"/>
        </authorList>
    </citation>
    <scope>IDENTIFICATION</scope>
    <source>
        <strain evidence="6">HSOK</strain>
    </source>
</reference>
<evidence type="ECO:0000256" key="1">
    <source>
        <dbReference type="ARBA" id="ARBA00004123"/>
    </source>
</evidence>
<feature type="region of interest" description="Disordered" evidence="5">
    <location>
        <begin position="102"/>
        <end position="128"/>
    </location>
</feature>
<keyword evidence="4" id="KW-0539">Nucleus</keyword>
<organism evidence="6 7">
    <name type="scientific">Oryzias latipes</name>
    <name type="common">Japanese rice fish</name>
    <name type="synonym">Japanese killifish</name>
    <dbReference type="NCBI Taxonomy" id="8090"/>
    <lineage>
        <taxon>Eukaryota</taxon>
        <taxon>Metazoa</taxon>
        <taxon>Chordata</taxon>
        <taxon>Craniata</taxon>
        <taxon>Vertebrata</taxon>
        <taxon>Euteleostomi</taxon>
        <taxon>Actinopterygii</taxon>
        <taxon>Neopterygii</taxon>
        <taxon>Teleostei</taxon>
        <taxon>Neoteleostei</taxon>
        <taxon>Acanthomorphata</taxon>
        <taxon>Ovalentaria</taxon>
        <taxon>Atherinomorphae</taxon>
        <taxon>Beloniformes</taxon>
        <taxon>Adrianichthyidae</taxon>
        <taxon>Oryziinae</taxon>
        <taxon>Oryzias</taxon>
    </lineage>
</organism>
<reference key="1">
    <citation type="journal article" date="2007" name="Nature">
        <title>The medaka draft genome and insights into vertebrate genome evolution.</title>
        <authorList>
            <person name="Kasahara M."/>
            <person name="Naruse K."/>
            <person name="Sasaki S."/>
            <person name="Nakatani Y."/>
            <person name="Qu W."/>
            <person name="Ahsan B."/>
            <person name="Yamada T."/>
            <person name="Nagayasu Y."/>
            <person name="Doi K."/>
            <person name="Kasai Y."/>
            <person name="Jindo T."/>
            <person name="Kobayashi D."/>
            <person name="Shimada A."/>
            <person name="Toyoda A."/>
            <person name="Kuroki Y."/>
            <person name="Fujiyama A."/>
            <person name="Sasaki T."/>
            <person name="Shimizu A."/>
            <person name="Asakawa S."/>
            <person name="Shimizu N."/>
            <person name="Hashimoto S."/>
            <person name="Yang J."/>
            <person name="Lee Y."/>
            <person name="Matsushima K."/>
            <person name="Sugano S."/>
            <person name="Sakaizumi M."/>
            <person name="Narita T."/>
            <person name="Ohishi K."/>
            <person name="Haga S."/>
            <person name="Ohta F."/>
            <person name="Nomoto H."/>
            <person name="Nogata K."/>
            <person name="Morishita T."/>
            <person name="Endo T."/>
            <person name="Shin-I T."/>
            <person name="Takeda H."/>
            <person name="Morishita S."/>
            <person name="Kohara Y."/>
        </authorList>
    </citation>
    <scope>NUCLEOTIDE SEQUENCE [LARGE SCALE GENOMIC DNA]</scope>
    <source>
        <strain>Hd-rR</strain>
    </source>
</reference>
<sequence>MQKDADSSGLQSGSARDHSNTQSSLWRPWKKGNVDKSALMTVSLNKNLNQRLFFIITSHFNPFHFFVWRLFWPKSRCFDYLYRDAEILLRNYPVQATICPFAESSSDEEDDDGNEEDEEEERVEKEQN</sequence>
<dbReference type="InterPro" id="IPR028127">
    <property type="entry name" value="Ripply_fam"/>
</dbReference>